<dbReference type="Pfam" id="PF13439">
    <property type="entry name" value="Glyco_transf_4"/>
    <property type="match status" value="1"/>
</dbReference>
<dbReference type="GO" id="GO:0016757">
    <property type="term" value="F:glycosyltransferase activity"/>
    <property type="evidence" value="ECO:0007669"/>
    <property type="project" value="UniProtKB-KW"/>
</dbReference>
<dbReference type="Pfam" id="PF00534">
    <property type="entry name" value="Glycos_transf_1"/>
    <property type="match status" value="1"/>
</dbReference>
<feature type="domain" description="Glycosyltransferase subfamily 4-like N-terminal" evidence="2">
    <location>
        <begin position="12"/>
        <end position="171"/>
    </location>
</feature>
<protein>
    <submittedName>
        <fullName evidence="3">GalNAc-alpha-(1-&gt;4)-GalNAc-alpha-(1-&gt;3)-diNAcBac-PP-undecaprenol alpha-1,4-N-acetyl-D-galactosaminyltransferase</fullName>
        <ecNumber evidence="3">2.4.1.292</ecNumber>
    </submittedName>
</protein>
<dbReference type="InterPro" id="IPR050194">
    <property type="entry name" value="Glycosyltransferase_grp1"/>
</dbReference>
<dbReference type="RefSeq" id="WP_068141256.1">
    <property type="nucleotide sequence ID" value="NZ_CP042914.1"/>
</dbReference>
<feature type="domain" description="Glycosyl transferase family 1" evidence="1">
    <location>
        <begin position="186"/>
        <end position="341"/>
    </location>
</feature>
<dbReference type="InterPro" id="IPR028098">
    <property type="entry name" value="Glyco_trans_4-like_N"/>
</dbReference>
<dbReference type="Gene3D" id="3.40.50.2000">
    <property type="entry name" value="Glycogen Phosphorylase B"/>
    <property type="match status" value="2"/>
</dbReference>
<gene>
    <name evidence="3" type="primary">pglH_1</name>
    <name evidence="3" type="ORF">UC8_21510</name>
</gene>
<dbReference type="EC" id="2.4.1.292" evidence="3"/>
<sequence length="372" mass="41138">MRIDFIITELSVGGAERCLTELAIGMSRRGHGVRVISLAPPPAPPRDELASRLEQAAVPLLSARSASSYLAPLALMRVRKLLRDERPDLVQTFLFHANVLGTAAAAMAGVPVRVGGVRVAQRRPGRLWLERRLVRKMQGLICVSRSVADFAQQYLATSDTDIHVIPNAVDVPRFADARPLDWQTFDLPETARVVLFVGRLDPQKGLERLFAAAQRFLAEDPQAWLVLVGDGPLRSWCDQQCRSMPGQRARRLPWQADVAPLMRAARLFMLCSRYEGMPNVVLEAMAAGRPVVCNEVEGVAELLNHAPQQQCVPQGDVPALATAANHWLADEDEANRIGAANQTYVRQHHTIEAMLDGYEQLYAQWSRPTTAP</sequence>
<keyword evidence="3" id="KW-0808">Transferase</keyword>
<proteinExistence type="predicted"/>
<dbReference type="InterPro" id="IPR001296">
    <property type="entry name" value="Glyco_trans_1"/>
</dbReference>
<organism evidence="3 4">
    <name type="scientific">Roseimaritima ulvae</name>
    <dbReference type="NCBI Taxonomy" id="980254"/>
    <lineage>
        <taxon>Bacteria</taxon>
        <taxon>Pseudomonadati</taxon>
        <taxon>Planctomycetota</taxon>
        <taxon>Planctomycetia</taxon>
        <taxon>Pirellulales</taxon>
        <taxon>Pirellulaceae</taxon>
        <taxon>Roseimaritima</taxon>
    </lineage>
</organism>
<dbReference type="PANTHER" id="PTHR45947">
    <property type="entry name" value="SULFOQUINOVOSYL TRANSFERASE SQD2"/>
    <property type="match status" value="1"/>
</dbReference>
<dbReference type="SUPFAM" id="SSF53756">
    <property type="entry name" value="UDP-Glycosyltransferase/glycogen phosphorylase"/>
    <property type="match status" value="1"/>
</dbReference>
<dbReference type="AlphaFoldDB" id="A0A5B9QS02"/>
<evidence type="ECO:0000313" key="3">
    <source>
        <dbReference type="EMBL" id="QEG40145.1"/>
    </source>
</evidence>
<dbReference type="EMBL" id="CP042914">
    <property type="protein sequence ID" value="QEG40145.1"/>
    <property type="molecule type" value="Genomic_DNA"/>
</dbReference>
<evidence type="ECO:0000313" key="4">
    <source>
        <dbReference type="Proteomes" id="UP000325286"/>
    </source>
</evidence>
<evidence type="ECO:0000259" key="1">
    <source>
        <dbReference type="Pfam" id="PF00534"/>
    </source>
</evidence>
<dbReference type="KEGG" id="rul:UC8_21510"/>
<accession>A0A5B9QS02</accession>
<reference evidence="3 4" key="1">
    <citation type="submission" date="2019-08" db="EMBL/GenBank/DDBJ databases">
        <title>Deep-cultivation of Planctomycetes and their phenomic and genomic characterization uncovers novel biology.</title>
        <authorList>
            <person name="Wiegand S."/>
            <person name="Jogler M."/>
            <person name="Boedeker C."/>
            <person name="Pinto D."/>
            <person name="Vollmers J."/>
            <person name="Rivas-Marin E."/>
            <person name="Kohn T."/>
            <person name="Peeters S.H."/>
            <person name="Heuer A."/>
            <person name="Rast P."/>
            <person name="Oberbeckmann S."/>
            <person name="Bunk B."/>
            <person name="Jeske O."/>
            <person name="Meyerdierks A."/>
            <person name="Storesund J.E."/>
            <person name="Kallscheuer N."/>
            <person name="Luecker S."/>
            <person name="Lage O.M."/>
            <person name="Pohl T."/>
            <person name="Merkel B.J."/>
            <person name="Hornburger P."/>
            <person name="Mueller R.-W."/>
            <person name="Bruemmer F."/>
            <person name="Labrenz M."/>
            <person name="Spormann A.M."/>
            <person name="Op den Camp H."/>
            <person name="Overmann J."/>
            <person name="Amann R."/>
            <person name="Jetten M.S.M."/>
            <person name="Mascher T."/>
            <person name="Medema M.H."/>
            <person name="Devos D.P."/>
            <person name="Kaster A.-K."/>
            <person name="Ovreas L."/>
            <person name="Rohde M."/>
            <person name="Galperin M.Y."/>
            <person name="Jogler C."/>
        </authorList>
    </citation>
    <scope>NUCLEOTIDE SEQUENCE [LARGE SCALE GENOMIC DNA]</scope>
    <source>
        <strain evidence="3 4">UC8</strain>
    </source>
</reference>
<name>A0A5B9QS02_9BACT</name>
<dbReference type="PANTHER" id="PTHR45947:SF3">
    <property type="entry name" value="SULFOQUINOVOSYL TRANSFERASE SQD2"/>
    <property type="match status" value="1"/>
</dbReference>
<dbReference type="OrthoDB" id="9804196at2"/>
<keyword evidence="3" id="KW-0328">Glycosyltransferase</keyword>
<evidence type="ECO:0000259" key="2">
    <source>
        <dbReference type="Pfam" id="PF13439"/>
    </source>
</evidence>
<dbReference type="Proteomes" id="UP000325286">
    <property type="component" value="Chromosome"/>
</dbReference>
<keyword evidence="4" id="KW-1185">Reference proteome</keyword>